<evidence type="ECO:0000313" key="3">
    <source>
        <dbReference type="Proteomes" id="UP000186890"/>
    </source>
</evidence>
<dbReference type="AlphaFoldDB" id="A0A1Q8E9C5"/>
<keyword evidence="1" id="KW-0472">Membrane</keyword>
<reference evidence="3" key="1">
    <citation type="submission" date="2016-12" db="EMBL/GenBank/DDBJ databases">
        <authorList>
            <person name="Gulvik C.A."/>
        </authorList>
    </citation>
    <scope>NUCLEOTIDE SEQUENCE [LARGE SCALE GENOMIC DNA]</scope>
    <source>
        <strain evidence="3">NED12-00049-6B</strain>
    </source>
</reference>
<dbReference type="RefSeq" id="WP_075104114.1">
    <property type="nucleotide sequence ID" value="NZ_MSJM01000002.1"/>
</dbReference>
<protein>
    <submittedName>
        <fullName evidence="2">Uncharacterized protein</fullName>
    </submittedName>
</protein>
<evidence type="ECO:0000256" key="1">
    <source>
        <dbReference type="SAM" id="Phobius"/>
    </source>
</evidence>
<dbReference type="OrthoDB" id="2236013at2"/>
<dbReference type="EMBL" id="MSJM01000002">
    <property type="protein sequence ID" value="OLF48391.1"/>
    <property type="molecule type" value="Genomic_DNA"/>
</dbReference>
<sequence>MVKNKSMKKQNKERYHGPLITNGVQLSYIKVYPWINLPPCIFLYFAAGFGDTIGFIKGVLGICILINLISVACSLFMKWLKISTQLIYFLIALFVTTTLIWTDFLGLLMVVANGQSISANSFYQSRLAFIYSFLLTILFVAMLFVYSYFYRRDSRTNGAYRSKEAKFNSWDNPLFKRIPSNFWLIFGLVFTVPSLLTGHLQNLFGFVLGILLTVTFPAVIVDAVYAAIYERKS</sequence>
<feature type="transmembrane region" description="Helical" evidence="1">
    <location>
        <begin position="182"/>
        <end position="200"/>
    </location>
</feature>
<proteinExistence type="predicted"/>
<feature type="transmembrane region" description="Helical" evidence="1">
    <location>
        <begin position="31"/>
        <end position="49"/>
    </location>
</feature>
<feature type="transmembrane region" description="Helical" evidence="1">
    <location>
        <begin position="86"/>
        <end position="108"/>
    </location>
</feature>
<feature type="transmembrane region" description="Helical" evidence="1">
    <location>
        <begin position="55"/>
        <end position="77"/>
    </location>
</feature>
<name>A0A1Q8E9C5_9STRE</name>
<keyword evidence="1" id="KW-0812">Transmembrane</keyword>
<evidence type="ECO:0000313" key="2">
    <source>
        <dbReference type="EMBL" id="OLF48391.1"/>
    </source>
</evidence>
<feature type="transmembrane region" description="Helical" evidence="1">
    <location>
        <begin position="128"/>
        <end position="149"/>
    </location>
</feature>
<dbReference type="Proteomes" id="UP000186890">
    <property type="component" value="Unassembled WGS sequence"/>
</dbReference>
<comment type="caution">
    <text evidence="2">The sequence shown here is derived from an EMBL/GenBank/DDBJ whole genome shotgun (WGS) entry which is preliminary data.</text>
</comment>
<feature type="transmembrane region" description="Helical" evidence="1">
    <location>
        <begin position="206"/>
        <end position="228"/>
    </location>
</feature>
<accession>A0A1Q8E9C5</accession>
<keyword evidence="3" id="KW-1185">Reference proteome</keyword>
<keyword evidence="1" id="KW-1133">Transmembrane helix</keyword>
<gene>
    <name evidence="2" type="ORF">BU202_01880</name>
</gene>
<organism evidence="2 3">
    <name type="scientific">Streptococcus cuniculi</name>
    <dbReference type="NCBI Taxonomy" id="1432788"/>
    <lineage>
        <taxon>Bacteria</taxon>
        <taxon>Bacillati</taxon>
        <taxon>Bacillota</taxon>
        <taxon>Bacilli</taxon>
        <taxon>Lactobacillales</taxon>
        <taxon>Streptococcaceae</taxon>
        <taxon>Streptococcus</taxon>
    </lineage>
</organism>